<evidence type="ECO:0000313" key="3">
    <source>
        <dbReference type="Proteomes" id="UP001599542"/>
    </source>
</evidence>
<accession>A0ABW6GVL3</accession>
<reference evidence="2 3" key="1">
    <citation type="submission" date="2024-09" db="EMBL/GenBank/DDBJ databases">
        <title>The Natural Products Discovery Center: Release of the First 8490 Sequenced Strains for Exploring Actinobacteria Biosynthetic Diversity.</title>
        <authorList>
            <person name="Kalkreuter E."/>
            <person name="Kautsar S.A."/>
            <person name="Yang D."/>
            <person name="Bader C.D."/>
            <person name="Teijaro C.N."/>
            <person name="Fluegel L."/>
            <person name="Davis C.M."/>
            <person name="Simpson J.R."/>
            <person name="Lauterbach L."/>
            <person name="Steele A.D."/>
            <person name="Gui C."/>
            <person name="Meng S."/>
            <person name="Li G."/>
            <person name="Viehrig K."/>
            <person name="Ye F."/>
            <person name="Su P."/>
            <person name="Kiefer A.F."/>
            <person name="Nichols A."/>
            <person name="Cepeda A.J."/>
            <person name="Yan W."/>
            <person name="Fan B."/>
            <person name="Jiang Y."/>
            <person name="Adhikari A."/>
            <person name="Zheng C.-J."/>
            <person name="Schuster L."/>
            <person name="Cowan T.M."/>
            <person name="Smanski M.J."/>
            <person name="Chevrette M.G."/>
            <person name="De Carvalho L.P.S."/>
            <person name="Shen B."/>
        </authorList>
    </citation>
    <scope>NUCLEOTIDE SEQUENCE [LARGE SCALE GENOMIC DNA]</scope>
    <source>
        <strain evidence="2 3">NPDC058753</strain>
    </source>
</reference>
<dbReference type="Proteomes" id="UP001599542">
    <property type="component" value="Unassembled WGS sequence"/>
</dbReference>
<sequence>MSVLTVSGHPLQRAGAWAVAVLADCRSPEDVGPGNLDAVAAVLVADVVAAATAPKEASRYDWWKVLFALYPNSKATHSKRPSDAQVLRPAIEELFAPDTQGGPSWPCTFCAAPSAVVWSKTNLPLFDTSKALNNLPPKLPGWPVCRGCRVAMWALPYGAWVTAGSATVLSCESPEAEREFTRRNVRRARKVMQTGFNGLQAGAKPEAVMLAALRGAGSGLCASTLWSFKNDNQEPWLRVTRTRRAVPVFLERVDGNAPLRRGWRLLCRSLDQYDPETGRVVGGQGAAARLLFEAEDGRSRLLLGQVHRLLSDTDEAWSLSDRRALGALATAYAKEVFGMDVDVEPVARVLAEWIARGSSPRGRLAEYRKAALNDYQLGTLLVQAHFRLQLDGVGTQVAGPEAWKPLIGRRPRAWELRMLLFARVCELLQERGVAVSADPADTGTEEDSAEEDRPAFAATDEEYDGYDAYDMEGV</sequence>
<evidence type="ECO:0000313" key="2">
    <source>
        <dbReference type="EMBL" id="MFE1356816.1"/>
    </source>
</evidence>
<gene>
    <name evidence="2" type="ORF">ACFW6T_33120</name>
</gene>
<keyword evidence="3" id="KW-1185">Reference proteome</keyword>
<dbReference type="RefSeq" id="WP_380331945.1">
    <property type="nucleotide sequence ID" value="NZ_JBHYPW010000090.1"/>
</dbReference>
<feature type="region of interest" description="Disordered" evidence="1">
    <location>
        <begin position="436"/>
        <end position="457"/>
    </location>
</feature>
<comment type="caution">
    <text evidence="2">The sequence shown here is derived from an EMBL/GenBank/DDBJ whole genome shotgun (WGS) entry which is preliminary data.</text>
</comment>
<evidence type="ECO:0000256" key="1">
    <source>
        <dbReference type="SAM" id="MobiDB-lite"/>
    </source>
</evidence>
<protein>
    <submittedName>
        <fullName evidence="2">Uncharacterized protein</fullName>
    </submittedName>
</protein>
<dbReference type="EMBL" id="JBHYPX010000106">
    <property type="protein sequence ID" value="MFE1356816.1"/>
    <property type="molecule type" value="Genomic_DNA"/>
</dbReference>
<name>A0ABW6GVL3_9ACTN</name>
<proteinExistence type="predicted"/>
<organism evidence="2 3">
    <name type="scientific">Kitasatospora phosalacinea</name>
    <dbReference type="NCBI Taxonomy" id="2065"/>
    <lineage>
        <taxon>Bacteria</taxon>
        <taxon>Bacillati</taxon>
        <taxon>Actinomycetota</taxon>
        <taxon>Actinomycetes</taxon>
        <taxon>Kitasatosporales</taxon>
        <taxon>Streptomycetaceae</taxon>
        <taxon>Kitasatospora</taxon>
    </lineage>
</organism>